<evidence type="ECO:0000313" key="4">
    <source>
        <dbReference type="Proteomes" id="UP000218209"/>
    </source>
</evidence>
<feature type="transmembrane region" description="Helical" evidence="2">
    <location>
        <begin position="190"/>
        <end position="208"/>
    </location>
</feature>
<organism evidence="3 4">
    <name type="scientific">Porphyra umbilicalis</name>
    <name type="common">Purple laver</name>
    <name type="synonym">Red alga</name>
    <dbReference type="NCBI Taxonomy" id="2786"/>
    <lineage>
        <taxon>Eukaryota</taxon>
        <taxon>Rhodophyta</taxon>
        <taxon>Bangiophyceae</taxon>
        <taxon>Bangiales</taxon>
        <taxon>Bangiaceae</taxon>
        <taxon>Porphyra</taxon>
    </lineage>
</organism>
<evidence type="ECO:0000256" key="1">
    <source>
        <dbReference type="SAM" id="MobiDB-lite"/>
    </source>
</evidence>
<feature type="region of interest" description="Disordered" evidence="1">
    <location>
        <begin position="96"/>
        <end position="123"/>
    </location>
</feature>
<keyword evidence="2" id="KW-0472">Membrane</keyword>
<keyword evidence="2" id="KW-0812">Transmembrane</keyword>
<sequence length="236" mass="23684">MRDRHRRPPRHVGHLPGAPPPRQYDWVQRALNLTVTGVALTPAHAYILTADAARAADPLRAYSPTAHVTALATAAYMVVDGVLGALVFGDARVPGGGRPRGEGGVGSVGAAPPPTAAAGGGGRRAPTAAAAAAATAATAAAVRRRRRLADVAVVVAVAASSFGVPAWYVWRLGVADGGGVRAVLGTARPVCWLGGVAVLAPHAGVLAVQVRRMVRGWGGGGGEAGGEAPINDPRQG</sequence>
<feature type="compositionally biased region" description="Gly residues" evidence="1">
    <location>
        <begin position="96"/>
        <end position="107"/>
    </location>
</feature>
<reference evidence="3 4" key="1">
    <citation type="submission" date="2017-03" db="EMBL/GenBank/DDBJ databases">
        <title>WGS assembly of Porphyra umbilicalis.</title>
        <authorList>
            <person name="Brawley S.H."/>
            <person name="Blouin N.A."/>
            <person name="Ficko-Blean E."/>
            <person name="Wheeler G.L."/>
            <person name="Lohr M."/>
            <person name="Goodson H.V."/>
            <person name="Jenkins J.W."/>
            <person name="Blaby-Haas C.E."/>
            <person name="Helliwell K.E."/>
            <person name="Chan C."/>
            <person name="Marriage T."/>
            <person name="Bhattacharya D."/>
            <person name="Klein A.S."/>
            <person name="Badis Y."/>
            <person name="Brodie J."/>
            <person name="Cao Y."/>
            <person name="Collen J."/>
            <person name="Dittami S.M."/>
            <person name="Gachon C.M."/>
            <person name="Green B.R."/>
            <person name="Karpowicz S."/>
            <person name="Kim J.W."/>
            <person name="Kudahl U."/>
            <person name="Lin S."/>
            <person name="Michel G."/>
            <person name="Mittag M."/>
            <person name="Olson B.J."/>
            <person name="Pangilinan J."/>
            <person name="Peng Y."/>
            <person name="Qiu H."/>
            <person name="Shu S."/>
            <person name="Singer J.T."/>
            <person name="Smith A.G."/>
            <person name="Sprecher B.N."/>
            <person name="Wagner V."/>
            <person name="Wang W."/>
            <person name="Wang Z.-Y."/>
            <person name="Yan J."/>
            <person name="Yarish C."/>
            <person name="Zoeuner-Riek S."/>
            <person name="Zhuang Y."/>
            <person name="Zou Y."/>
            <person name="Lindquist E.A."/>
            <person name="Grimwood J."/>
            <person name="Barry K."/>
            <person name="Rokhsar D.S."/>
            <person name="Schmutz J."/>
            <person name="Stiller J.W."/>
            <person name="Grossman A.R."/>
            <person name="Prochnik S.E."/>
        </authorList>
    </citation>
    <scope>NUCLEOTIDE SEQUENCE [LARGE SCALE GENOMIC DNA]</scope>
    <source>
        <strain evidence="3">4086291</strain>
    </source>
</reference>
<name>A0A1X6PBH1_PORUM</name>
<accession>A0A1X6PBH1</accession>
<keyword evidence="4" id="KW-1185">Reference proteome</keyword>
<dbReference type="Proteomes" id="UP000218209">
    <property type="component" value="Unassembled WGS sequence"/>
</dbReference>
<evidence type="ECO:0000313" key="3">
    <source>
        <dbReference type="EMBL" id="OSX78194.1"/>
    </source>
</evidence>
<dbReference type="EMBL" id="KV918818">
    <property type="protein sequence ID" value="OSX78194.1"/>
    <property type="molecule type" value="Genomic_DNA"/>
</dbReference>
<feature type="compositionally biased region" description="Basic residues" evidence="1">
    <location>
        <begin position="1"/>
        <end position="13"/>
    </location>
</feature>
<protein>
    <submittedName>
        <fullName evidence="3">Uncharacterized protein</fullName>
    </submittedName>
</protein>
<gene>
    <name evidence="3" type="ORF">BU14_0116s0014</name>
</gene>
<proteinExistence type="predicted"/>
<dbReference type="AlphaFoldDB" id="A0A1X6PBH1"/>
<feature type="region of interest" description="Disordered" evidence="1">
    <location>
        <begin position="1"/>
        <end position="21"/>
    </location>
</feature>
<keyword evidence="2" id="KW-1133">Transmembrane helix</keyword>
<feature type="transmembrane region" description="Helical" evidence="2">
    <location>
        <begin position="151"/>
        <end position="170"/>
    </location>
</feature>
<evidence type="ECO:0000256" key="2">
    <source>
        <dbReference type="SAM" id="Phobius"/>
    </source>
</evidence>